<reference evidence="1" key="1">
    <citation type="submission" date="2019-08" db="EMBL/GenBank/DDBJ databases">
        <authorList>
            <person name="Kucharzyk K."/>
            <person name="Murdoch R.W."/>
            <person name="Higgins S."/>
            <person name="Loffler F."/>
        </authorList>
    </citation>
    <scope>NUCLEOTIDE SEQUENCE</scope>
</reference>
<accession>A0A645FMG3</accession>
<dbReference type="AlphaFoldDB" id="A0A645FMG3"/>
<organism evidence="1">
    <name type="scientific">bioreactor metagenome</name>
    <dbReference type="NCBI Taxonomy" id="1076179"/>
    <lineage>
        <taxon>unclassified sequences</taxon>
        <taxon>metagenomes</taxon>
        <taxon>ecological metagenomes</taxon>
    </lineage>
</organism>
<proteinExistence type="predicted"/>
<name>A0A645FMG3_9ZZZZ</name>
<protein>
    <submittedName>
        <fullName evidence="1">Uncharacterized protein</fullName>
    </submittedName>
</protein>
<sequence>MQYSLRHAFLLHHAAADADEHAGPALFYLFEPGDVAQGLALRVVTDAAGVEQHQVGLLTVFGLHKAHMAQRARQGF</sequence>
<evidence type="ECO:0000313" key="1">
    <source>
        <dbReference type="EMBL" id="MPN15605.1"/>
    </source>
</evidence>
<gene>
    <name evidence="1" type="ORF">SDC9_162939</name>
</gene>
<comment type="caution">
    <text evidence="1">The sequence shown here is derived from an EMBL/GenBank/DDBJ whole genome shotgun (WGS) entry which is preliminary data.</text>
</comment>
<dbReference type="EMBL" id="VSSQ01062421">
    <property type="protein sequence ID" value="MPN15605.1"/>
    <property type="molecule type" value="Genomic_DNA"/>
</dbReference>